<dbReference type="EMBL" id="BOPF01000019">
    <property type="protein sequence ID" value="GIJ48151.1"/>
    <property type="molecule type" value="Genomic_DNA"/>
</dbReference>
<evidence type="ECO:0000256" key="1">
    <source>
        <dbReference type="PROSITE-ProRule" id="PRU00285"/>
    </source>
</evidence>
<dbReference type="Gene3D" id="2.60.40.790">
    <property type="match status" value="1"/>
</dbReference>
<comment type="caution">
    <text evidence="4">The sequence shown here is derived from an EMBL/GenBank/DDBJ whole genome shotgun (WGS) entry which is preliminary data.</text>
</comment>
<evidence type="ECO:0000313" key="5">
    <source>
        <dbReference type="Proteomes" id="UP000619260"/>
    </source>
</evidence>
<dbReference type="InterPro" id="IPR002068">
    <property type="entry name" value="A-crystallin/Hsp20_dom"/>
</dbReference>
<comment type="similarity">
    <text evidence="1 2">Belongs to the small heat shock protein (HSP20) family.</text>
</comment>
<dbReference type="Pfam" id="PF00011">
    <property type="entry name" value="HSP20"/>
    <property type="match status" value="1"/>
</dbReference>
<dbReference type="RefSeq" id="WP_203901648.1">
    <property type="nucleotide sequence ID" value="NZ_BOPF01000019.1"/>
</dbReference>
<keyword evidence="5" id="KW-1185">Reference proteome</keyword>
<organism evidence="4 5">
    <name type="scientific">Virgisporangium aliadipatigenens</name>
    <dbReference type="NCBI Taxonomy" id="741659"/>
    <lineage>
        <taxon>Bacteria</taxon>
        <taxon>Bacillati</taxon>
        <taxon>Actinomycetota</taxon>
        <taxon>Actinomycetes</taxon>
        <taxon>Micromonosporales</taxon>
        <taxon>Micromonosporaceae</taxon>
        <taxon>Virgisporangium</taxon>
    </lineage>
</organism>
<evidence type="ECO:0000313" key="4">
    <source>
        <dbReference type="EMBL" id="GIJ48151.1"/>
    </source>
</evidence>
<dbReference type="PANTHER" id="PTHR11527">
    <property type="entry name" value="HEAT-SHOCK PROTEIN 20 FAMILY MEMBER"/>
    <property type="match status" value="1"/>
</dbReference>
<name>A0A8J3YMU0_9ACTN</name>
<dbReference type="SUPFAM" id="SSF49764">
    <property type="entry name" value="HSP20-like chaperones"/>
    <property type="match status" value="1"/>
</dbReference>
<feature type="domain" description="SHSP" evidence="3">
    <location>
        <begin position="21"/>
        <end position="131"/>
    </location>
</feature>
<reference evidence="4" key="1">
    <citation type="submission" date="2021-01" db="EMBL/GenBank/DDBJ databases">
        <title>Whole genome shotgun sequence of Virgisporangium aliadipatigenens NBRC 105644.</title>
        <authorList>
            <person name="Komaki H."/>
            <person name="Tamura T."/>
        </authorList>
    </citation>
    <scope>NUCLEOTIDE SEQUENCE</scope>
    <source>
        <strain evidence="4">NBRC 105644</strain>
    </source>
</reference>
<dbReference type="Proteomes" id="UP000619260">
    <property type="component" value="Unassembled WGS sequence"/>
</dbReference>
<evidence type="ECO:0000256" key="2">
    <source>
        <dbReference type="RuleBase" id="RU003616"/>
    </source>
</evidence>
<accession>A0A8J3YMU0</accession>
<dbReference type="InterPro" id="IPR008978">
    <property type="entry name" value="HSP20-like_chaperone"/>
</dbReference>
<dbReference type="CDD" id="cd06464">
    <property type="entry name" value="ACD_sHsps-like"/>
    <property type="match status" value="1"/>
</dbReference>
<proteinExistence type="inferred from homology"/>
<sequence length="132" mass="14770">MAPLLPRLFADVGGLFEPEFPFRLSSMMRVEDTLTDEEYTVRAELPGLDPEKDVTLTVTDGMLVIHAERREEERTSTRSEFRYGVFQRTIRLPANADEEKIAAAYDKGILTVTVPLTAPTASKREIPIGKTG</sequence>
<dbReference type="InterPro" id="IPR031107">
    <property type="entry name" value="Small_HSP"/>
</dbReference>
<dbReference type="PROSITE" id="PS01031">
    <property type="entry name" value="SHSP"/>
    <property type="match status" value="1"/>
</dbReference>
<protein>
    <recommendedName>
        <fullName evidence="3">SHSP domain-containing protein</fullName>
    </recommendedName>
</protein>
<dbReference type="AlphaFoldDB" id="A0A8J3YMU0"/>
<gene>
    <name evidence="4" type="ORF">Val02_50370</name>
</gene>
<evidence type="ECO:0000259" key="3">
    <source>
        <dbReference type="PROSITE" id="PS01031"/>
    </source>
</evidence>